<feature type="transmembrane region" description="Helical" evidence="1">
    <location>
        <begin position="35"/>
        <end position="57"/>
    </location>
</feature>
<dbReference type="Pfam" id="PF10990">
    <property type="entry name" value="DUF2809"/>
    <property type="match status" value="1"/>
</dbReference>
<keyword evidence="1" id="KW-0812">Transmembrane</keyword>
<gene>
    <name evidence="2" type="ORF">HNQ39_001388</name>
</gene>
<sequence>MGSASSTARARWGTLALACVPLGLATRPLKRHDEALGSALGDALWALLVLALVGVAFPRWPLARRAALALGIAVLVEVSQLWHTPWLEALRHSTLGALAIGGSFSFGDLGCYAAGIAGGCLLDRWLKHRV</sequence>
<dbReference type="AlphaFoldDB" id="A0A7W9SN12"/>
<accession>A0A7W9SN12</accession>
<keyword evidence="3" id="KW-1185">Reference proteome</keyword>
<comment type="caution">
    <text evidence="2">The sequence shown here is derived from an EMBL/GenBank/DDBJ whole genome shotgun (WGS) entry which is preliminary data.</text>
</comment>
<evidence type="ECO:0000256" key="1">
    <source>
        <dbReference type="SAM" id="Phobius"/>
    </source>
</evidence>
<evidence type="ECO:0008006" key="4">
    <source>
        <dbReference type="Google" id="ProtNLM"/>
    </source>
</evidence>
<dbReference type="InterPro" id="IPR021257">
    <property type="entry name" value="DUF2809"/>
</dbReference>
<keyword evidence="1" id="KW-0472">Membrane</keyword>
<name>A0A7W9SN12_ARMRO</name>
<dbReference type="Proteomes" id="UP000520814">
    <property type="component" value="Unassembled WGS sequence"/>
</dbReference>
<reference evidence="2 3" key="1">
    <citation type="submission" date="2020-08" db="EMBL/GenBank/DDBJ databases">
        <title>Genomic Encyclopedia of Type Strains, Phase IV (KMG-IV): sequencing the most valuable type-strain genomes for metagenomic binning, comparative biology and taxonomic classification.</title>
        <authorList>
            <person name="Goeker M."/>
        </authorList>
    </citation>
    <scope>NUCLEOTIDE SEQUENCE [LARGE SCALE GENOMIC DNA]</scope>
    <source>
        <strain evidence="2 3">DSM 23562</strain>
    </source>
</reference>
<keyword evidence="1" id="KW-1133">Transmembrane helix</keyword>
<organism evidence="2 3">
    <name type="scientific">Armatimonas rosea</name>
    <dbReference type="NCBI Taxonomy" id="685828"/>
    <lineage>
        <taxon>Bacteria</taxon>
        <taxon>Bacillati</taxon>
        <taxon>Armatimonadota</taxon>
        <taxon>Armatimonadia</taxon>
        <taxon>Armatimonadales</taxon>
        <taxon>Armatimonadaceae</taxon>
        <taxon>Armatimonas</taxon>
    </lineage>
</organism>
<proteinExistence type="predicted"/>
<dbReference type="RefSeq" id="WP_184193224.1">
    <property type="nucleotide sequence ID" value="NZ_JACHGW010000001.1"/>
</dbReference>
<feature type="transmembrane region" description="Helical" evidence="1">
    <location>
        <begin position="95"/>
        <end position="122"/>
    </location>
</feature>
<evidence type="ECO:0000313" key="2">
    <source>
        <dbReference type="EMBL" id="MBB6049626.1"/>
    </source>
</evidence>
<protein>
    <recommendedName>
        <fullName evidence="4">DUF2809 domain-containing protein</fullName>
    </recommendedName>
</protein>
<evidence type="ECO:0000313" key="3">
    <source>
        <dbReference type="Proteomes" id="UP000520814"/>
    </source>
</evidence>
<dbReference type="EMBL" id="JACHGW010000001">
    <property type="protein sequence ID" value="MBB6049626.1"/>
    <property type="molecule type" value="Genomic_DNA"/>
</dbReference>